<evidence type="ECO:0000313" key="2">
    <source>
        <dbReference type="Proteomes" id="UP000054538"/>
    </source>
</evidence>
<dbReference type="InParanoid" id="A0A0D0E236"/>
<evidence type="ECO:0000313" key="1">
    <source>
        <dbReference type="EMBL" id="KIK97971.1"/>
    </source>
</evidence>
<name>A0A0D0E236_9AGAM</name>
<feature type="non-terminal residue" evidence="1">
    <location>
        <position position="1"/>
    </location>
</feature>
<dbReference type="OrthoDB" id="2803597at2759"/>
<reference evidence="1 2" key="1">
    <citation type="submission" date="2014-04" db="EMBL/GenBank/DDBJ databases">
        <authorList>
            <consortium name="DOE Joint Genome Institute"/>
            <person name="Kuo A."/>
            <person name="Kohler A."/>
            <person name="Jargeat P."/>
            <person name="Nagy L.G."/>
            <person name="Floudas D."/>
            <person name="Copeland A."/>
            <person name="Barry K.W."/>
            <person name="Cichocki N."/>
            <person name="Veneault-Fourrey C."/>
            <person name="LaButti K."/>
            <person name="Lindquist E.A."/>
            <person name="Lipzen A."/>
            <person name="Lundell T."/>
            <person name="Morin E."/>
            <person name="Murat C."/>
            <person name="Sun H."/>
            <person name="Tunlid A."/>
            <person name="Henrissat B."/>
            <person name="Grigoriev I.V."/>
            <person name="Hibbett D.S."/>
            <person name="Martin F."/>
            <person name="Nordberg H.P."/>
            <person name="Cantor M.N."/>
            <person name="Hua S.X."/>
        </authorList>
    </citation>
    <scope>NUCLEOTIDE SEQUENCE [LARGE SCALE GENOMIC DNA]</scope>
    <source>
        <strain evidence="1 2">Ve08.2h10</strain>
    </source>
</reference>
<dbReference type="HOGENOM" id="CLU_2948200_0_0_1"/>
<proteinExistence type="predicted"/>
<protein>
    <submittedName>
        <fullName evidence="1">Uncharacterized protein</fullName>
    </submittedName>
</protein>
<dbReference type="AlphaFoldDB" id="A0A0D0E236"/>
<reference evidence="2" key="2">
    <citation type="submission" date="2015-01" db="EMBL/GenBank/DDBJ databases">
        <title>Evolutionary Origins and Diversification of the Mycorrhizal Mutualists.</title>
        <authorList>
            <consortium name="DOE Joint Genome Institute"/>
            <consortium name="Mycorrhizal Genomics Consortium"/>
            <person name="Kohler A."/>
            <person name="Kuo A."/>
            <person name="Nagy L.G."/>
            <person name="Floudas D."/>
            <person name="Copeland A."/>
            <person name="Barry K.W."/>
            <person name="Cichocki N."/>
            <person name="Veneault-Fourrey C."/>
            <person name="LaButti K."/>
            <person name="Lindquist E.A."/>
            <person name="Lipzen A."/>
            <person name="Lundell T."/>
            <person name="Morin E."/>
            <person name="Murat C."/>
            <person name="Riley R."/>
            <person name="Ohm R."/>
            <person name="Sun H."/>
            <person name="Tunlid A."/>
            <person name="Henrissat B."/>
            <person name="Grigoriev I.V."/>
            <person name="Hibbett D.S."/>
            <person name="Martin F."/>
        </authorList>
    </citation>
    <scope>NUCLEOTIDE SEQUENCE [LARGE SCALE GENOMIC DNA]</scope>
    <source>
        <strain evidence="2">Ve08.2h10</strain>
    </source>
</reference>
<accession>A0A0D0E236</accession>
<sequence length="60" mass="6929">GPQIIMANKILDRIVDLAHHLKLTTTNSLMQQTNWCYSMDYGPEVIQIIIRTSHRLLLPI</sequence>
<dbReference type="EMBL" id="KN824912">
    <property type="protein sequence ID" value="KIK97971.1"/>
    <property type="molecule type" value="Genomic_DNA"/>
</dbReference>
<keyword evidence="2" id="KW-1185">Reference proteome</keyword>
<organism evidence="1 2">
    <name type="scientific">Paxillus rubicundulus Ve08.2h10</name>
    <dbReference type="NCBI Taxonomy" id="930991"/>
    <lineage>
        <taxon>Eukaryota</taxon>
        <taxon>Fungi</taxon>
        <taxon>Dikarya</taxon>
        <taxon>Basidiomycota</taxon>
        <taxon>Agaricomycotina</taxon>
        <taxon>Agaricomycetes</taxon>
        <taxon>Agaricomycetidae</taxon>
        <taxon>Boletales</taxon>
        <taxon>Paxilineae</taxon>
        <taxon>Paxillaceae</taxon>
        <taxon>Paxillus</taxon>
    </lineage>
</organism>
<dbReference type="Proteomes" id="UP000054538">
    <property type="component" value="Unassembled WGS sequence"/>
</dbReference>
<feature type="non-terminal residue" evidence="1">
    <location>
        <position position="60"/>
    </location>
</feature>
<gene>
    <name evidence="1" type="ORF">PAXRUDRAFT_119029</name>
</gene>